<protein>
    <submittedName>
        <fullName evidence="7">N-acyl homoserine lactonase family protein</fullName>
    </submittedName>
</protein>
<dbReference type="PANTHER" id="PTHR42978">
    <property type="entry name" value="QUORUM-QUENCHING LACTONASE YTNP-RELATED-RELATED"/>
    <property type="match status" value="1"/>
</dbReference>
<evidence type="ECO:0000256" key="3">
    <source>
        <dbReference type="ARBA" id="ARBA00022723"/>
    </source>
</evidence>
<dbReference type="PROSITE" id="PS51257">
    <property type="entry name" value="PROKAR_LIPOPROTEIN"/>
    <property type="match status" value="1"/>
</dbReference>
<comment type="caution">
    <text evidence="7">The sequence shown here is derived from an EMBL/GenBank/DDBJ whole genome shotgun (WGS) entry which is preliminary data.</text>
</comment>
<dbReference type="SMART" id="SM00849">
    <property type="entry name" value="Lactamase_B"/>
    <property type="match status" value="1"/>
</dbReference>
<keyword evidence="3" id="KW-0479">Metal-binding</keyword>
<evidence type="ECO:0000256" key="4">
    <source>
        <dbReference type="ARBA" id="ARBA00022801"/>
    </source>
</evidence>
<keyword evidence="8" id="KW-1185">Reference proteome</keyword>
<dbReference type="Gene3D" id="3.60.15.10">
    <property type="entry name" value="Ribonuclease Z/Hydroxyacylglutathione hydrolase-like"/>
    <property type="match status" value="1"/>
</dbReference>
<comment type="cofactor">
    <cofactor evidence="1">
        <name>Zn(2+)</name>
        <dbReference type="ChEBI" id="CHEBI:29105"/>
    </cofactor>
</comment>
<keyword evidence="5" id="KW-0862">Zinc</keyword>
<gene>
    <name evidence="7" type="ORF">ABFZ84_12775</name>
</gene>
<sequence>MKRFLSLSFLALAACGQGENGPSTDTETTSAANVKLYALDCGRVDMNDLSIFTQGNEYDGRTNKAASTCYLIRHPDGDLIWDAGFPDALNDAEGGITNGPFHVSLPIKISTQLDQLGLSADDIEYLSLSHTHFDHVGGAGQFAGSTFIVHESEREFMFRDDARADEQGFAAYAALENAETIEFTGDYDVFGDGSVTILSMPGHTPGHTSLTVNLANEGPVMLVGDLYHLNESREHRYVPKFNTDVEDTLASMDRFEGIAKENGARVVIQHSMKDFEALPKFPAYLD</sequence>
<dbReference type="Proteomes" id="UP001560685">
    <property type="component" value="Unassembled WGS sequence"/>
</dbReference>
<evidence type="ECO:0000313" key="7">
    <source>
        <dbReference type="EMBL" id="MEX6634422.1"/>
    </source>
</evidence>
<evidence type="ECO:0000259" key="6">
    <source>
        <dbReference type="SMART" id="SM00849"/>
    </source>
</evidence>
<dbReference type="Pfam" id="PF00753">
    <property type="entry name" value="Lactamase_B"/>
    <property type="match status" value="1"/>
</dbReference>
<dbReference type="InterPro" id="IPR001279">
    <property type="entry name" value="Metallo-B-lactamas"/>
</dbReference>
<evidence type="ECO:0000256" key="1">
    <source>
        <dbReference type="ARBA" id="ARBA00001947"/>
    </source>
</evidence>
<dbReference type="InterPro" id="IPR051013">
    <property type="entry name" value="MBL_superfamily_lactonases"/>
</dbReference>
<dbReference type="SUPFAM" id="SSF56281">
    <property type="entry name" value="Metallo-hydrolase/oxidoreductase"/>
    <property type="match status" value="1"/>
</dbReference>
<feature type="domain" description="Metallo-beta-lactamase" evidence="6">
    <location>
        <begin position="66"/>
        <end position="270"/>
    </location>
</feature>
<dbReference type="EMBL" id="JBEHZE010000001">
    <property type="protein sequence ID" value="MEX6634422.1"/>
    <property type="molecule type" value="Genomic_DNA"/>
</dbReference>
<comment type="similarity">
    <text evidence="2">Belongs to the metallo-beta-lactamase superfamily.</text>
</comment>
<accession>A0ABV3Z8A1</accession>
<evidence type="ECO:0000313" key="8">
    <source>
        <dbReference type="Proteomes" id="UP001560685"/>
    </source>
</evidence>
<name>A0ABV3Z8A1_9PROT</name>
<proteinExistence type="inferred from homology"/>
<dbReference type="CDD" id="cd07729">
    <property type="entry name" value="AHL_lactonase_MBL-fold"/>
    <property type="match status" value="1"/>
</dbReference>
<reference evidence="7 8" key="1">
    <citation type="submission" date="2024-05" db="EMBL/GenBank/DDBJ databases">
        <title>Three bacterial strains, DH-69, EH-24, and ECK-19 isolated from coastal sediments.</title>
        <authorList>
            <person name="Ye Y.-Q."/>
            <person name="Du Z.-J."/>
        </authorList>
    </citation>
    <scope>NUCLEOTIDE SEQUENCE [LARGE SCALE GENOMIC DNA]</scope>
    <source>
        <strain evidence="7 8">ECK-19</strain>
    </source>
</reference>
<evidence type="ECO:0000256" key="5">
    <source>
        <dbReference type="ARBA" id="ARBA00022833"/>
    </source>
</evidence>
<dbReference type="RefSeq" id="WP_369314406.1">
    <property type="nucleotide sequence ID" value="NZ_JBEHZE010000001.1"/>
</dbReference>
<evidence type="ECO:0000256" key="2">
    <source>
        <dbReference type="ARBA" id="ARBA00007749"/>
    </source>
</evidence>
<dbReference type="PANTHER" id="PTHR42978:SF2">
    <property type="entry name" value="102 KBASES UNSTABLE REGION: FROM 1 TO 119443"/>
    <property type="match status" value="1"/>
</dbReference>
<organism evidence="7 8">
    <name type="scientific">Hyphococcus lacteus</name>
    <dbReference type="NCBI Taxonomy" id="3143536"/>
    <lineage>
        <taxon>Bacteria</taxon>
        <taxon>Pseudomonadati</taxon>
        <taxon>Pseudomonadota</taxon>
        <taxon>Alphaproteobacteria</taxon>
        <taxon>Parvularculales</taxon>
        <taxon>Parvularculaceae</taxon>
        <taxon>Hyphococcus</taxon>
    </lineage>
</organism>
<keyword evidence="4" id="KW-0378">Hydrolase</keyword>
<dbReference type="InterPro" id="IPR036866">
    <property type="entry name" value="RibonucZ/Hydroxyglut_hydro"/>
</dbReference>